<feature type="transmembrane region" description="Helical" evidence="7">
    <location>
        <begin position="141"/>
        <end position="162"/>
    </location>
</feature>
<feature type="transmembrane region" description="Helical" evidence="7">
    <location>
        <begin position="69"/>
        <end position="89"/>
    </location>
</feature>
<dbReference type="InterPro" id="IPR048279">
    <property type="entry name" value="MdtK-like"/>
</dbReference>
<dbReference type="InterPro" id="IPR052031">
    <property type="entry name" value="Membrane_Transporter-Flippase"/>
</dbReference>
<comment type="subcellular location">
    <subcellularLocation>
        <location evidence="1">Cell membrane</location>
        <topology evidence="1">Multi-pass membrane protein</topology>
    </subcellularLocation>
</comment>
<comment type="caution">
    <text evidence="8">The sequence shown here is derived from an EMBL/GenBank/DDBJ whole genome shotgun (WGS) entry which is preliminary data.</text>
</comment>
<feature type="transmembrane region" description="Helical" evidence="7">
    <location>
        <begin position="241"/>
        <end position="261"/>
    </location>
</feature>
<dbReference type="EMBL" id="JAJEPV010000007">
    <property type="protein sequence ID" value="MCC2118812.1"/>
    <property type="molecule type" value="Genomic_DNA"/>
</dbReference>
<dbReference type="PANTHER" id="PTHR43549">
    <property type="entry name" value="MULTIDRUG RESISTANCE PROTEIN YPNP-RELATED"/>
    <property type="match status" value="1"/>
</dbReference>
<keyword evidence="9" id="KW-1185">Reference proteome</keyword>
<keyword evidence="6 7" id="KW-0472">Membrane</keyword>
<dbReference type="NCBIfam" id="TIGR00797">
    <property type="entry name" value="matE"/>
    <property type="match status" value="1"/>
</dbReference>
<evidence type="ECO:0000256" key="7">
    <source>
        <dbReference type="SAM" id="Phobius"/>
    </source>
</evidence>
<evidence type="ECO:0000256" key="6">
    <source>
        <dbReference type="ARBA" id="ARBA00023136"/>
    </source>
</evidence>
<keyword evidence="3" id="KW-1003">Cell membrane</keyword>
<dbReference type="InterPro" id="IPR002528">
    <property type="entry name" value="MATE_fam"/>
</dbReference>
<dbReference type="RefSeq" id="WP_118668471.1">
    <property type="nucleotide sequence ID" value="NZ_JAJEPV010000007.1"/>
</dbReference>
<dbReference type="GO" id="GO:0042910">
    <property type="term" value="F:xenobiotic transmembrane transporter activity"/>
    <property type="evidence" value="ECO:0007669"/>
    <property type="project" value="InterPro"/>
</dbReference>
<evidence type="ECO:0000256" key="1">
    <source>
        <dbReference type="ARBA" id="ARBA00004651"/>
    </source>
</evidence>
<dbReference type="PANTHER" id="PTHR43549:SF3">
    <property type="entry name" value="MULTIDRUG RESISTANCE PROTEIN YPNP-RELATED"/>
    <property type="match status" value="1"/>
</dbReference>
<protein>
    <submittedName>
        <fullName evidence="8">MATE family efflux transporter</fullName>
    </submittedName>
</protein>
<accession>A0AAE2ZWL2</accession>
<dbReference type="PIRSF" id="PIRSF006603">
    <property type="entry name" value="DinF"/>
    <property type="match status" value="1"/>
</dbReference>
<feature type="transmembrane region" description="Helical" evidence="7">
    <location>
        <begin position="101"/>
        <end position="121"/>
    </location>
</feature>
<keyword evidence="2" id="KW-0813">Transport</keyword>
<sequence length="459" mass="49862">MEATQKKNKYEIDMCNGTIMDKLISFALPLMVSSILQLLFNAVDIIVVGRFTGSQALAAVGSTTALINMFVNLFIGVSLGANVLSARFYAAGKEREMSETVHTAMTFALISGIVMVFVGLFCTRGALELMDTPADVIDQAALYMKIYFCSMPFFMLYNYGAAVLRAVGDTKRPLLFLIISGAINAVLNLFLVIAFSMGVAGVAIATVISQVISGVLVLWCLFTTDSCYRLQISKLGIKGEYLLQIFQVGVPAGIQSVVINFSNVLLQSSVNSFGSIAMAGYTAANNIFGFLFVSVNSITQACMSFTSQNYGAGKKKRMDRVLIDCMILSVIVAVTLGGSANLFGPQLLHIYTTDADVIACGTEILLYTTLTYFLCGIMDLIPGALRGMGHSAVPMILSIIGTVGTRIFWIYEVFPTHRSLMVLFLSYPASWLATILLQAVCFYFVRKKVHSTMPQEEPL</sequence>
<evidence type="ECO:0000313" key="9">
    <source>
        <dbReference type="Proteomes" id="UP001197795"/>
    </source>
</evidence>
<feature type="transmembrane region" description="Helical" evidence="7">
    <location>
        <begin position="364"/>
        <end position="385"/>
    </location>
</feature>
<feature type="transmembrane region" description="Helical" evidence="7">
    <location>
        <begin position="174"/>
        <end position="195"/>
    </location>
</feature>
<feature type="transmembrane region" description="Helical" evidence="7">
    <location>
        <begin position="273"/>
        <end position="295"/>
    </location>
</feature>
<dbReference type="GO" id="GO:0015297">
    <property type="term" value="F:antiporter activity"/>
    <property type="evidence" value="ECO:0007669"/>
    <property type="project" value="InterPro"/>
</dbReference>
<feature type="transmembrane region" description="Helical" evidence="7">
    <location>
        <begin position="392"/>
        <end position="411"/>
    </location>
</feature>
<keyword evidence="5 7" id="KW-1133">Transmembrane helix</keyword>
<feature type="transmembrane region" description="Helical" evidence="7">
    <location>
        <begin position="201"/>
        <end position="221"/>
    </location>
</feature>
<feature type="transmembrane region" description="Helical" evidence="7">
    <location>
        <begin position="321"/>
        <end position="344"/>
    </location>
</feature>
<name>A0AAE2ZWL2_9FIRM</name>
<gene>
    <name evidence="8" type="ORF">LKD75_04260</name>
</gene>
<dbReference type="Pfam" id="PF01554">
    <property type="entry name" value="MatE"/>
    <property type="match status" value="2"/>
</dbReference>
<evidence type="ECO:0000256" key="4">
    <source>
        <dbReference type="ARBA" id="ARBA00022692"/>
    </source>
</evidence>
<evidence type="ECO:0000313" key="8">
    <source>
        <dbReference type="EMBL" id="MCC2118812.1"/>
    </source>
</evidence>
<evidence type="ECO:0000256" key="5">
    <source>
        <dbReference type="ARBA" id="ARBA00022989"/>
    </source>
</evidence>
<dbReference type="CDD" id="cd13138">
    <property type="entry name" value="MATE_yoeA_like"/>
    <property type="match status" value="1"/>
</dbReference>
<reference evidence="8 9" key="1">
    <citation type="submission" date="2021-10" db="EMBL/GenBank/DDBJ databases">
        <title>Anaerobic single-cell dispensing facilitates the cultivation of human gut bacteria.</title>
        <authorList>
            <person name="Afrizal A."/>
        </authorList>
    </citation>
    <scope>NUCLEOTIDE SEQUENCE [LARGE SCALE GENOMIC DNA]</scope>
    <source>
        <strain evidence="8 9">CLA-AA-H273</strain>
    </source>
</reference>
<feature type="transmembrane region" description="Helical" evidence="7">
    <location>
        <begin position="23"/>
        <end position="49"/>
    </location>
</feature>
<keyword evidence="4 7" id="KW-0812">Transmembrane</keyword>
<dbReference type="Proteomes" id="UP001197795">
    <property type="component" value="Unassembled WGS sequence"/>
</dbReference>
<dbReference type="AlphaFoldDB" id="A0AAE2ZWL2"/>
<feature type="transmembrane region" description="Helical" evidence="7">
    <location>
        <begin position="423"/>
        <end position="445"/>
    </location>
</feature>
<evidence type="ECO:0000256" key="2">
    <source>
        <dbReference type="ARBA" id="ARBA00022448"/>
    </source>
</evidence>
<proteinExistence type="predicted"/>
<evidence type="ECO:0000256" key="3">
    <source>
        <dbReference type="ARBA" id="ARBA00022475"/>
    </source>
</evidence>
<organism evidence="8 9">
    <name type="scientific">Waltera acetigignens</name>
    <dbReference type="NCBI Taxonomy" id="2981769"/>
    <lineage>
        <taxon>Bacteria</taxon>
        <taxon>Bacillati</taxon>
        <taxon>Bacillota</taxon>
        <taxon>Clostridia</taxon>
        <taxon>Lachnospirales</taxon>
        <taxon>Lachnospiraceae</taxon>
        <taxon>Waltera</taxon>
    </lineage>
</organism>
<dbReference type="GO" id="GO:0005886">
    <property type="term" value="C:plasma membrane"/>
    <property type="evidence" value="ECO:0007669"/>
    <property type="project" value="UniProtKB-SubCell"/>
</dbReference>